<dbReference type="Proteomes" id="UP000054270">
    <property type="component" value="Unassembled WGS sequence"/>
</dbReference>
<feature type="compositionally biased region" description="Polar residues" evidence="1">
    <location>
        <begin position="523"/>
        <end position="539"/>
    </location>
</feature>
<feature type="region of interest" description="Disordered" evidence="1">
    <location>
        <begin position="1"/>
        <end position="37"/>
    </location>
</feature>
<dbReference type="STRING" id="945553.A0A0D2Q783"/>
<feature type="region of interest" description="Disordered" evidence="1">
    <location>
        <begin position="311"/>
        <end position="389"/>
    </location>
</feature>
<evidence type="ECO:0000313" key="2">
    <source>
        <dbReference type="EMBL" id="KJA27620.1"/>
    </source>
</evidence>
<dbReference type="AlphaFoldDB" id="A0A0D2Q783"/>
<dbReference type="OrthoDB" id="5531344at2759"/>
<accession>A0A0D2Q783</accession>
<protein>
    <submittedName>
        <fullName evidence="2">Uncharacterized protein</fullName>
    </submittedName>
</protein>
<feature type="compositionally biased region" description="Polar residues" evidence="1">
    <location>
        <begin position="332"/>
        <end position="355"/>
    </location>
</feature>
<organism evidence="2 3">
    <name type="scientific">Hypholoma sublateritium (strain FD-334 SS-4)</name>
    <dbReference type="NCBI Taxonomy" id="945553"/>
    <lineage>
        <taxon>Eukaryota</taxon>
        <taxon>Fungi</taxon>
        <taxon>Dikarya</taxon>
        <taxon>Basidiomycota</taxon>
        <taxon>Agaricomycotina</taxon>
        <taxon>Agaricomycetes</taxon>
        <taxon>Agaricomycetidae</taxon>
        <taxon>Agaricales</taxon>
        <taxon>Agaricineae</taxon>
        <taxon>Strophariaceae</taxon>
        <taxon>Hypholoma</taxon>
    </lineage>
</organism>
<dbReference type="EMBL" id="KN817523">
    <property type="protein sequence ID" value="KJA27620.1"/>
    <property type="molecule type" value="Genomic_DNA"/>
</dbReference>
<name>A0A0D2Q783_HYPSF</name>
<sequence>MTHGPPSTAASSSKSPASSISNAAHTTPQIQQPDPAFPVWHNSQLLHYPTHPPGYGPALNQNYAVHATPVPMSYYPNIDANPYAAYLPQPQSYRWAPSSKAPPSTTYAKPPKPKMRQATPKTPPLPEQETYKHWDEAVKGFLVRAKFMQTLKGFESDMLVLNAGWEQEVIPGALAEMVKGLQTILDRVAGKQKADDTTMDTSPDVDILSIGTTSVDKSALDDRKLAHVAHETGVKLQSHSSINKSISQFLAQTRARNDASNRAEFLYSLSEKRRKLQEEGGNPDEALISSCARVDAKPVDRDKQMKFDIAKNGEGPLTKTVKQPAVDPPPVNTVQTLSSSAAVNPQQAEQGPSSRTLEKKRKIGDLGLEQGAAASKTKAKRKLKGKGKDLAGEVPDEVAQEGEETFEARFTADDMPSVSERLKNIEEHFALRYVPSIPRTLFARLKFLEDHIIKLEQEYPPWAALHFNQPIRGWPAPPRATPIIVPPHLRSSVPTAASQTSDAANSPSTSTVASAVATPSQTPPVTATGQAIKSRKANSSLHRAVLDRLEVQRAMDEMNGMRQGL</sequence>
<feature type="compositionally biased region" description="Low complexity" evidence="1">
    <location>
        <begin position="503"/>
        <end position="520"/>
    </location>
</feature>
<feature type="compositionally biased region" description="Polar residues" evidence="1">
    <location>
        <begin position="492"/>
        <end position="502"/>
    </location>
</feature>
<feature type="region of interest" description="Disordered" evidence="1">
    <location>
        <begin position="96"/>
        <end position="128"/>
    </location>
</feature>
<proteinExistence type="predicted"/>
<evidence type="ECO:0000313" key="3">
    <source>
        <dbReference type="Proteomes" id="UP000054270"/>
    </source>
</evidence>
<feature type="region of interest" description="Disordered" evidence="1">
    <location>
        <begin position="491"/>
        <end position="539"/>
    </location>
</feature>
<dbReference type="OMA" id="YPPNAWA"/>
<reference evidence="3" key="1">
    <citation type="submission" date="2014-04" db="EMBL/GenBank/DDBJ databases">
        <title>Evolutionary Origins and Diversification of the Mycorrhizal Mutualists.</title>
        <authorList>
            <consortium name="DOE Joint Genome Institute"/>
            <consortium name="Mycorrhizal Genomics Consortium"/>
            <person name="Kohler A."/>
            <person name="Kuo A."/>
            <person name="Nagy L.G."/>
            <person name="Floudas D."/>
            <person name="Copeland A."/>
            <person name="Barry K.W."/>
            <person name="Cichocki N."/>
            <person name="Veneault-Fourrey C."/>
            <person name="LaButti K."/>
            <person name="Lindquist E.A."/>
            <person name="Lipzen A."/>
            <person name="Lundell T."/>
            <person name="Morin E."/>
            <person name="Murat C."/>
            <person name="Riley R."/>
            <person name="Ohm R."/>
            <person name="Sun H."/>
            <person name="Tunlid A."/>
            <person name="Henrissat B."/>
            <person name="Grigoriev I.V."/>
            <person name="Hibbett D.S."/>
            <person name="Martin F."/>
        </authorList>
    </citation>
    <scope>NUCLEOTIDE SEQUENCE [LARGE SCALE GENOMIC DNA]</scope>
    <source>
        <strain evidence="3">FD-334 SS-4</strain>
    </source>
</reference>
<gene>
    <name evidence="2" type="ORF">HYPSUDRAFT_197811</name>
</gene>
<feature type="compositionally biased region" description="Low complexity" evidence="1">
    <location>
        <begin position="1"/>
        <end position="24"/>
    </location>
</feature>
<evidence type="ECO:0000256" key="1">
    <source>
        <dbReference type="SAM" id="MobiDB-lite"/>
    </source>
</evidence>
<keyword evidence="3" id="KW-1185">Reference proteome</keyword>